<dbReference type="PROSITE" id="PS50135">
    <property type="entry name" value="ZF_ZZ_2"/>
    <property type="match status" value="1"/>
</dbReference>
<comment type="subcellular location">
    <subcellularLocation>
        <location evidence="7">Nucleus</location>
    </subcellularLocation>
</comment>
<dbReference type="InterPro" id="IPR016827">
    <property type="entry name" value="Ada2/TADA2"/>
</dbReference>
<evidence type="ECO:0000259" key="10">
    <source>
        <dbReference type="PROSITE" id="PS50090"/>
    </source>
</evidence>
<dbReference type="OMA" id="ISPACYI"/>
<dbReference type="InterPro" id="IPR001005">
    <property type="entry name" value="SANT/Myb"/>
</dbReference>
<dbReference type="GO" id="GO:0008270">
    <property type="term" value="F:zinc ion binding"/>
    <property type="evidence" value="ECO:0007669"/>
    <property type="project" value="UniProtKB-KW"/>
</dbReference>
<dbReference type="Proteomes" id="UP000002630">
    <property type="component" value="Linkage Group LG24"/>
</dbReference>
<dbReference type="GO" id="GO:0006338">
    <property type="term" value="P:chromatin remodeling"/>
    <property type="evidence" value="ECO:0007669"/>
    <property type="project" value="TreeGrafter"/>
</dbReference>
<dbReference type="InParanoid" id="D7FRV7"/>
<evidence type="ECO:0000313" key="13">
    <source>
        <dbReference type="EMBL" id="CBJ30898.1"/>
    </source>
</evidence>
<dbReference type="SUPFAM" id="SSF57850">
    <property type="entry name" value="RING/U-box"/>
    <property type="match status" value="1"/>
</dbReference>
<dbReference type="Gene3D" id="1.10.10.10">
    <property type="entry name" value="Winged helix-like DNA-binding domain superfamily/Winged helix DNA-binding domain"/>
    <property type="match status" value="1"/>
</dbReference>
<feature type="compositionally biased region" description="Low complexity" evidence="9">
    <location>
        <begin position="206"/>
        <end position="227"/>
    </location>
</feature>
<keyword evidence="5 7" id="KW-0804">Transcription</keyword>
<organism evidence="13 14">
    <name type="scientific">Ectocarpus siliculosus</name>
    <name type="common">Brown alga</name>
    <name type="synonym">Conferva siliculosa</name>
    <dbReference type="NCBI Taxonomy" id="2880"/>
    <lineage>
        <taxon>Eukaryota</taxon>
        <taxon>Sar</taxon>
        <taxon>Stramenopiles</taxon>
        <taxon>Ochrophyta</taxon>
        <taxon>PX clade</taxon>
        <taxon>Phaeophyceae</taxon>
        <taxon>Ectocarpales</taxon>
        <taxon>Ectocarpaceae</taxon>
        <taxon>Ectocarpus</taxon>
    </lineage>
</organism>
<dbReference type="Pfam" id="PF22941">
    <property type="entry name" value="TADA2A-like_3rd"/>
    <property type="match status" value="1"/>
</dbReference>
<dbReference type="GO" id="GO:0003682">
    <property type="term" value="F:chromatin binding"/>
    <property type="evidence" value="ECO:0007669"/>
    <property type="project" value="TreeGrafter"/>
</dbReference>
<dbReference type="InterPro" id="IPR007526">
    <property type="entry name" value="SWIRM"/>
</dbReference>
<dbReference type="Gene3D" id="3.30.60.90">
    <property type="match status" value="1"/>
</dbReference>
<evidence type="ECO:0000256" key="7">
    <source>
        <dbReference type="PIRNR" id="PIRNR025024"/>
    </source>
</evidence>
<feature type="region of interest" description="Disordered" evidence="9">
    <location>
        <begin position="206"/>
        <end position="295"/>
    </location>
</feature>
<feature type="compositionally biased region" description="Gly residues" evidence="9">
    <location>
        <begin position="228"/>
        <end position="270"/>
    </location>
</feature>
<dbReference type="STRING" id="2880.D7FRV7"/>
<evidence type="ECO:0000256" key="9">
    <source>
        <dbReference type="SAM" id="MobiDB-lite"/>
    </source>
</evidence>
<evidence type="ECO:0000256" key="5">
    <source>
        <dbReference type="ARBA" id="ARBA00023163"/>
    </source>
</evidence>
<dbReference type="PANTHER" id="PTHR12374:SF20">
    <property type="entry name" value="TRANSCRIPTIONAL ADAPTER 2-ALPHA"/>
    <property type="match status" value="1"/>
</dbReference>
<proteinExistence type="predicted"/>
<dbReference type="GO" id="GO:0005634">
    <property type="term" value="C:nucleus"/>
    <property type="evidence" value="ECO:0007669"/>
    <property type="project" value="UniProtKB-SubCell"/>
</dbReference>
<feature type="compositionally biased region" description="Basic residues" evidence="9">
    <location>
        <begin position="281"/>
        <end position="290"/>
    </location>
</feature>
<keyword evidence="3" id="KW-0862">Zinc</keyword>
<evidence type="ECO:0000256" key="3">
    <source>
        <dbReference type="ARBA" id="ARBA00022833"/>
    </source>
</evidence>
<dbReference type="PIRSF" id="PIRSF025024">
    <property type="entry name" value="Transcriptional_adaptor_2"/>
    <property type="match status" value="1"/>
</dbReference>
<keyword evidence="1" id="KW-0479">Metal-binding</keyword>
<keyword evidence="6 7" id="KW-0539">Nucleus</keyword>
<keyword evidence="4 7" id="KW-0805">Transcription regulation</keyword>
<evidence type="ECO:0000256" key="2">
    <source>
        <dbReference type="ARBA" id="ARBA00022771"/>
    </source>
</evidence>
<feature type="region of interest" description="Disordered" evidence="9">
    <location>
        <begin position="140"/>
        <end position="166"/>
    </location>
</feature>
<dbReference type="EMBL" id="FN648400">
    <property type="protein sequence ID" value="CBJ30898.1"/>
    <property type="molecule type" value="Genomic_DNA"/>
</dbReference>
<keyword evidence="2 8" id="KW-0863">Zinc-finger</keyword>
<name>D7FRV7_ECTSI</name>
<evidence type="ECO:0000256" key="4">
    <source>
        <dbReference type="ARBA" id="ARBA00023015"/>
    </source>
</evidence>
<reference evidence="13 14" key="1">
    <citation type="journal article" date="2010" name="Nature">
        <title>The Ectocarpus genome and the independent evolution of multicellularity in brown algae.</title>
        <authorList>
            <person name="Cock J.M."/>
            <person name="Sterck L."/>
            <person name="Rouze P."/>
            <person name="Scornet D."/>
            <person name="Allen A.E."/>
            <person name="Amoutzias G."/>
            <person name="Anthouard V."/>
            <person name="Artiguenave F."/>
            <person name="Aury J.M."/>
            <person name="Badger J.H."/>
            <person name="Beszteri B."/>
            <person name="Billiau K."/>
            <person name="Bonnet E."/>
            <person name="Bothwell J.H."/>
            <person name="Bowler C."/>
            <person name="Boyen C."/>
            <person name="Brownlee C."/>
            <person name="Carrano C.J."/>
            <person name="Charrier B."/>
            <person name="Cho G.Y."/>
            <person name="Coelho S.M."/>
            <person name="Collen J."/>
            <person name="Corre E."/>
            <person name="Da Silva C."/>
            <person name="Delage L."/>
            <person name="Delaroque N."/>
            <person name="Dittami S.M."/>
            <person name="Doulbeau S."/>
            <person name="Elias M."/>
            <person name="Farnham G."/>
            <person name="Gachon C.M."/>
            <person name="Gschloessl B."/>
            <person name="Heesch S."/>
            <person name="Jabbari K."/>
            <person name="Jubin C."/>
            <person name="Kawai H."/>
            <person name="Kimura K."/>
            <person name="Kloareg B."/>
            <person name="Kupper F.C."/>
            <person name="Lang D."/>
            <person name="Le Bail A."/>
            <person name="Leblanc C."/>
            <person name="Lerouge P."/>
            <person name="Lohr M."/>
            <person name="Lopez P.J."/>
            <person name="Martens C."/>
            <person name="Maumus F."/>
            <person name="Michel G."/>
            <person name="Miranda-Saavedra D."/>
            <person name="Morales J."/>
            <person name="Moreau H."/>
            <person name="Motomura T."/>
            <person name="Nagasato C."/>
            <person name="Napoli C.A."/>
            <person name="Nelson D.R."/>
            <person name="Nyvall-Collen P."/>
            <person name="Peters A.F."/>
            <person name="Pommier C."/>
            <person name="Potin P."/>
            <person name="Poulain J."/>
            <person name="Quesneville H."/>
            <person name="Read B."/>
            <person name="Rensing S.A."/>
            <person name="Ritter A."/>
            <person name="Rousvoal S."/>
            <person name="Samanta M."/>
            <person name="Samson G."/>
            <person name="Schroeder D.C."/>
            <person name="Segurens B."/>
            <person name="Strittmatter M."/>
            <person name="Tonon T."/>
            <person name="Tregear J.W."/>
            <person name="Valentin K."/>
            <person name="von Dassow P."/>
            <person name="Yamagishi T."/>
            <person name="Van de Peer Y."/>
            <person name="Wincker P."/>
        </authorList>
    </citation>
    <scope>NUCLEOTIDE SEQUENCE [LARGE SCALE GENOMIC DNA]</scope>
    <source>
        <strain evidence="14">Ec32 / CCAP1310/4</strain>
    </source>
</reference>
<dbReference type="InterPro" id="IPR043145">
    <property type="entry name" value="Znf_ZZ_sf"/>
</dbReference>
<dbReference type="OrthoDB" id="270417at2759"/>
<feature type="domain" description="SWIRM" evidence="12">
    <location>
        <begin position="516"/>
        <end position="611"/>
    </location>
</feature>
<keyword evidence="14" id="KW-1185">Reference proteome</keyword>
<dbReference type="SUPFAM" id="SSF46689">
    <property type="entry name" value="Homeodomain-like"/>
    <property type="match status" value="1"/>
</dbReference>
<dbReference type="CDD" id="cd02335">
    <property type="entry name" value="ZZ_ADA2"/>
    <property type="match status" value="1"/>
</dbReference>
<dbReference type="eggNOG" id="KOG0457">
    <property type="taxonomic scope" value="Eukaryota"/>
</dbReference>
<feature type="domain" description="Myb-like" evidence="10">
    <location>
        <begin position="72"/>
        <end position="118"/>
    </location>
</feature>
<dbReference type="InterPro" id="IPR055141">
    <property type="entry name" value="TADA2A_B-like_dom"/>
</dbReference>
<protein>
    <recommendedName>
        <fullName evidence="7">Transcriptional adapter</fullName>
    </recommendedName>
</protein>
<feature type="region of interest" description="Disordered" evidence="9">
    <location>
        <begin position="480"/>
        <end position="523"/>
    </location>
</feature>
<accession>D7FRV7</accession>
<dbReference type="InterPro" id="IPR036388">
    <property type="entry name" value="WH-like_DNA-bd_sf"/>
</dbReference>
<evidence type="ECO:0000256" key="8">
    <source>
        <dbReference type="PROSITE-ProRule" id="PRU00228"/>
    </source>
</evidence>
<dbReference type="AlphaFoldDB" id="D7FRV7"/>
<dbReference type="EMBL" id="FN649749">
    <property type="protein sequence ID" value="CBJ30898.1"/>
    <property type="molecule type" value="Genomic_DNA"/>
</dbReference>
<dbReference type="GO" id="GO:0006357">
    <property type="term" value="P:regulation of transcription by RNA polymerase II"/>
    <property type="evidence" value="ECO:0007669"/>
    <property type="project" value="InterPro"/>
</dbReference>
<evidence type="ECO:0000256" key="1">
    <source>
        <dbReference type="ARBA" id="ARBA00022723"/>
    </source>
</evidence>
<dbReference type="Pfam" id="PF25299">
    <property type="entry name" value="ZZ_ADA2"/>
    <property type="match status" value="1"/>
</dbReference>
<dbReference type="InterPro" id="IPR009057">
    <property type="entry name" value="Homeodomain-like_sf"/>
</dbReference>
<dbReference type="InterPro" id="IPR041983">
    <property type="entry name" value="ADA2-like_ZZ"/>
</dbReference>
<evidence type="ECO:0000259" key="11">
    <source>
        <dbReference type="PROSITE" id="PS50135"/>
    </source>
</evidence>
<dbReference type="PROSITE" id="PS50934">
    <property type="entry name" value="SWIRM"/>
    <property type="match status" value="1"/>
</dbReference>
<dbReference type="GO" id="GO:0003713">
    <property type="term" value="F:transcription coactivator activity"/>
    <property type="evidence" value="ECO:0007669"/>
    <property type="project" value="InterPro"/>
</dbReference>
<dbReference type="PROSITE" id="PS50090">
    <property type="entry name" value="MYB_LIKE"/>
    <property type="match status" value="1"/>
</dbReference>
<evidence type="ECO:0000313" key="14">
    <source>
        <dbReference type="Proteomes" id="UP000002630"/>
    </source>
</evidence>
<feature type="compositionally biased region" description="Basic and acidic residues" evidence="9">
    <location>
        <begin position="148"/>
        <end position="166"/>
    </location>
</feature>
<dbReference type="FunFam" id="1.10.10.10:FF:000087">
    <property type="entry name" value="Transcriptional adapter 2"/>
    <property type="match status" value="1"/>
</dbReference>
<dbReference type="InterPro" id="IPR000433">
    <property type="entry name" value="Znf_ZZ"/>
</dbReference>
<feature type="domain" description="ZZ-type" evidence="11">
    <location>
        <begin position="8"/>
        <end position="65"/>
    </location>
</feature>
<sequence length="620" mass="68403">MLPQADPTDGMTCDSCNKDIKFLCYIRCAECKDVVDLCVSCFFSGSEPRQHKKTHSYRVMDKLHKPIYSEGWSAVEELALADLTRKRGLGAWEEIADLKMFYRRKSEKELNARYLDTYLATYDSVLPPHYLREREDGTVEKVPIPPTHPERCRPSQRGVKLDSKEVRSRTIAELGTNPRYRYEPSWQALAKKQEMAKVAARAAAAASGNVEGSDGTPTTGNSSTNSNGAGGGGGGSSAGSDGGGGGGGAATGGEEGSNAGGGAAAGGAGGEMEEVASKTTNNRRKRRRVAQSKVKEEERLIKEWADKLPGADLSVFLPLRGDFDHEHDNAAEELLANMEFRPTDHASERQLKLDVIAVYNHRLDEREKRKRFVIEHNLLDYKKQQQNNSAGRKRHKDDRELIAKLRPLARFSTPADHEELIDNLLLAKKMRMRIEQLQVYRQNGITTLAEGAEFEIAKKKRQEELASKKHRESASYLYEGVGQGGSSTSSKANIRNIRDRNYRCSNRQKDGGGDGGGEANNDNLLDISGAPGVEYLSPAERVLCSQLHLLPGYYLVIKNAMIQECARAGCLKKKRLPDLAVLDTPRLNKMYDFFSTLGWVTDKATDFTPNGSSSTNGGLP</sequence>
<gene>
    <name evidence="13" type="ORF">Esi_0221_0017</name>
</gene>
<dbReference type="PANTHER" id="PTHR12374">
    <property type="entry name" value="TRANSCRIPTIONAL ADAPTOR 2 ADA2 -RELATED"/>
    <property type="match status" value="1"/>
</dbReference>
<evidence type="ECO:0000259" key="12">
    <source>
        <dbReference type="PROSITE" id="PS50934"/>
    </source>
</evidence>
<feature type="compositionally biased region" description="Basic and acidic residues" evidence="9">
    <location>
        <begin position="496"/>
        <end position="512"/>
    </location>
</feature>
<evidence type="ECO:0000256" key="6">
    <source>
        <dbReference type="ARBA" id="ARBA00023242"/>
    </source>
</evidence>